<dbReference type="InterPro" id="IPR006311">
    <property type="entry name" value="TAT_signal"/>
</dbReference>
<sequence length="518" mass="53658">MKFPTRRAVLAVLAAAAALQIGVGGQLGGAGAAIASPGSPQAYYVDCSATASGTGAQSSPFNSLTQASALTMGPGDRLLFKKGTTCVGTFKPQGSGSSTAPVVIGAYGSSTAKAVIDGNGGATAIHLFNQQYITLTDLEVTNAANPGSNRRGITVELADFGTGNGYVLSNLYVHDVWGDDTKGPTGSQGIAFMVTGDTVPTTFNDVRVTHNTLANIDRQALVLQLSTWSCRVELACTATPNWLPARNVVVSDNSLSNIGGDGIVLNTTENAVAQNNVIKGFNVRSKAYNAGLWSFNNNGFLAQFNDVSGGKGHLDGMAYDSDGGNVNATFQYNLSYNNEGGFFLFCPYGNNINEGTVVRYNISQNDSYRGIENCDGTVTGAQVYNNTIYIGAGVSQVVVNENTSKVRDVKMYNNIIYKGGSGTASFHLTANTAYTFANNTVSSWITQSPANPGGTTANPLMCNAGNASSLATATGYRLQAASAAIHTGTPVPNNGGRDYFGSIISNPPTIGASESIGC</sequence>
<dbReference type="SUPFAM" id="SSF51126">
    <property type="entry name" value="Pectin lyase-like"/>
    <property type="match status" value="1"/>
</dbReference>
<evidence type="ECO:0000313" key="2">
    <source>
        <dbReference type="EMBL" id="SEE36651.1"/>
    </source>
</evidence>
<organism evidence="2 3">
    <name type="scientific">Arthrobacter alpinus</name>
    <dbReference type="NCBI Taxonomy" id="656366"/>
    <lineage>
        <taxon>Bacteria</taxon>
        <taxon>Bacillati</taxon>
        <taxon>Actinomycetota</taxon>
        <taxon>Actinomycetes</taxon>
        <taxon>Micrococcales</taxon>
        <taxon>Micrococcaceae</taxon>
        <taxon>Arthrobacter</taxon>
    </lineage>
</organism>
<accession>A0A1H5I9R8</accession>
<name>A0A1H5I9R8_9MICC</name>
<feature type="signal peptide" evidence="1">
    <location>
        <begin position="1"/>
        <end position="25"/>
    </location>
</feature>
<dbReference type="RefSeq" id="WP_074710994.1">
    <property type="nucleotide sequence ID" value="NZ_FNTV01000001.1"/>
</dbReference>
<evidence type="ECO:0000313" key="3">
    <source>
        <dbReference type="Proteomes" id="UP000182725"/>
    </source>
</evidence>
<dbReference type="PROSITE" id="PS51318">
    <property type="entry name" value="TAT"/>
    <property type="match status" value="1"/>
</dbReference>
<gene>
    <name evidence="2" type="ORF">SAMN04489740_1238</name>
</gene>
<protein>
    <recommendedName>
        <fullName evidence="4">Right handed beta helix domain-containing protein</fullName>
    </recommendedName>
</protein>
<evidence type="ECO:0008006" key="4">
    <source>
        <dbReference type="Google" id="ProtNLM"/>
    </source>
</evidence>
<dbReference type="SMART" id="SM00710">
    <property type="entry name" value="PbH1"/>
    <property type="match status" value="6"/>
</dbReference>
<dbReference type="EMBL" id="FNTV01000001">
    <property type="protein sequence ID" value="SEE36651.1"/>
    <property type="molecule type" value="Genomic_DNA"/>
</dbReference>
<dbReference type="AlphaFoldDB" id="A0A1H5I9R8"/>
<evidence type="ECO:0000256" key="1">
    <source>
        <dbReference type="SAM" id="SignalP"/>
    </source>
</evidence>
<feature type="chain" id="PRO_5039295157" description="Right handed beta helix domain-containing protein" evidence="1">
    <location>
        <begin position="26"/>
        <end position="518"/>
    </location>
</feature>
<reference evidence="2 3" key="1">
    <citation type="submission" date="2016-10" db="EMBL/GenBank/DDBJ databases">
        <authorList>
            <person name="de Groot N.N."/>
        </authorList>
    </citation>
    <scope>NUCLEOTIDE SEQUENCE [LARGE SCALE GENOMIC DNA]</scope>
    <source>
        <strain evidence="2 3">DSM 22274</strain>
    </source>
</reference>
<proteinExistence type="predicted"/>
<dbReference type="InterPro" id="IPR011050">
    <property type="entry name" value="Pectin_lyase_fold/virulence"/>
</dbReference>
<dbReference type="Gene3D" id="2.160.20.10">
    <property type="entry name" value="Single-stranded right-handed beta-helix, Pectin lyase-like"/>
    <property type="match status" value="1"/>
</dbReference>
<dbReference type="InterPro" id="IPR006626">
    <property type="entry name" value="PbH1"/>
</dbReference>
<keyword evidence="1" id="KW-0732">Signal</keyword>
<dbReference type="Proteomes" id="UP000182725">
    <property type="component" value="Unassembled WGS sequence"/>
</dbReference>
<dbReference type="InterPro" id="IPR012334">
    <property type="entry name" value="Pectin_lyas_fold"/>
</dbReference>